<feature type="domain" description="Glycosyl transferase family 1" evidence="1">
    <location>
        <begin position="233"/>
        <end position="359"/>
    </location>
</feature>
<dbReference type="Pfam" id="PF00534">
    <property type="entry name" value="Glycos_transf_1"/>
    <property type="match status" value="1"/>
</dbReference>
<reference evidence="2 3" key="1">
    <citation type="submission" date="2017-10" db="EMBL/GenBank/DDBJ databases">
        <authorList>
            <person name="Jakob F."/>
        </authorList>
    </citation>
    <scope>NUCLEOTIDE SEQUENCE [LARGE SCALE GENOMIC DNA]</scope>
    <source>
        <strain evidence="2 3">TMW 2.1889</strain>
    </source>
</reference>
<dbReference type="PANTHER" id="PTHR46401:SF9">
    <property type="entry name" value="MANNOSYLTRANSFERASE A"/>
    <property type="match status" value="1"/>
</dbReference>
<comment type="caution">
    <text evidence="2">The sequence shown here is derived from an EMBL/GenBank/DDBJ whole genome shotgun (WGS) entry which is preliminary data.</text>
</comment>
<evidence type="ECO:0000313" key="2">
    <source>
        <dbReference type="EMBL" id="MBA5726986.1"/>
    </source>
</evidence>
<protein>
    <recommendedName>
        <fullName evidence="1">Glycosyl transferase family 1 domain-containing protein</fullName>
    </recommendedName>
</protein>
<evidence type="ECO:0000313" key="3">
    <source>
        <dbReference type="Proteomes" id="UP000765338"/>
    </source>
</evidence>
<dbReference type="PANTHER" id="PTHR46401">
    <property type="entry name" value="GLYCOSYLTRANSFERASE WBBK-RELATED"/>
    <property type="match status" value="1"/>
</dbReference>
<dbReference type="EMBL" id="PDLY01000002">
    <property type="protein sequence ID" value="MBA5726986.1"/>
    <property type="molecule type" value="Genomic_DNA"/>
</dbReference>
<gene>
    <name evidence="2" type="ORF">CPA56_03130</name>
</gene>
<evidence type="ECO:0000259" key="1">
    <source>
        <dbReference type="Pfam" id="PF00534"/>
    </source>
</evidence>
<dbReference type="Gene3D" id="3.40.50.2000">
    <property type="entry name" value="Glycogen Phosphorylase B"/>
    <property type="match status" value="1"/>
</dbReference>
<dbReference type="InterPro" id="IPR001296">
    <property type="entry name" value="Glyco_trans_1"/>
</dbReference>
<sequence length="418" mass="48686">MWVPQRVRKMKKEYCFILDISRLLSRAGQSVPTGIDRVELAYAEHLLTHYEKQTHFVSATFYGRINFLPRKKTIFFIQLLLSGWNFGSHASISKSKRLSVYLKIISSINFICPKIEKVSFYFLLSHHHLTRRDSIQKFIRNSSAYFIPMVHDIIPIEYPEYSRPREKLRHRKRIDTVLELANAVIVPTNYVKKSLSSLLDKESKHNVPIWSIPHGVYERKTPIPHEENISIKIHKPYFVYLSTIEPRKNHLLLLHIWRKMIEDHGKESTPHLVLVGKRGWENENILDLLERSPALQGIVHEKSHLSDRDVVTLLKQSNGLLFPSFSEGYGLPLAEAISLSVPCICSDIPALREVGKDLPFYLDPLDALKWREVISDFARKGPLWKKQKESLKNWQPFPWSDSIETAIFLCITSNEKFQ</sequence>
<organism evidence="2 3">
    <name type="scientific">Bombella mellum</name>
    <dbReference type="NCBI Taxonomy" id="2039288"/>
    <lineage>
        <taxon>Bacteria</taxon>
        <taxon>Pseudomonadati</taxon>
        <taxon>Pseudomonadota</taxon>
        <taxon>Alphaproteobacteria</taxon>
        <taxon>Acetobacterales</taxon>
        <taxon>Acetobacteraceae</taxon>
        <taxon>Bombella</taxon>
    </lineage>
</organism>
<dbReference type="SUPFAM" id="SSF53756">
    <property type="entry name" value="UDP-Glycosyltransferase/glycogen phosphorylase"/>
    <property type="match status" value="1"/>
</dbReference>
<dbReference type="Proteomes" id="UP000765338">
    <property type="component" value="Unassembled WGS sequence"/>
</dbReference>
<proteinExistence type="predicted"/>
<accession>A0ABR5ZRN1</accession>
<name>A0ABR5ZRN1_9PROT</name>
<dbReference type="CDD" id="cd03809">
    <property type="entry name" value="GT4_MtfB-like"/>
    <property type="match status" value="1"/>
</dbReference>
<keyword evidence="3" id="KW-1185">Reference proteome</keyword>